<reference evidence="1 2" key="1">
    <citation type="journal article" date="2019" name="Sci. Rep.">
        <title>Orb-weaving spider Araneus ventricosus genome elucidates the spidroin gene catalogue.</title>
        <authorList>
            <person name="Kono N."/>
            <person name="Nakamura H."/>
            <person name="Ohtoshi R."/>
            <person name="Moran D.A.P."/>
            <person name="Shinohara A."/>
            <person name="Yoshida Y."/>
            <person name="Fujiwara M."/>
            <person name="Mori M."/>
            <person name="Tomita M."/>
            <person name="Arakawa K."/>
        </authorList>
    </citation>
    <scope>NUCLEOTIDE SEQUENCE [LARGE SCALE GENOMIC DNA]</scope>
</reference>
<evidence type="ECO:0000313" key="2">
    <source>
        <dbReference type="Proteomes" id="UP000499080"/>
    </source>
</evidence>
<name>A0A4Y2PZB7_ARAVE</name>
<sequence>MAVIEQQSLTGSSIHKILPKVSLWLPAHSLIFQTPSHKESDCCNCGKWAVHSIHTSCPFIRFLLLITYPDPETVWWNQVMKTNYPRLKQGTLQVLLDNESFLSPDPDSE</sequence>
<proteinExistence type="predicted"/>
<gene>
    <name evidence="1" type="ORF">AVEN_61792_1</name>
</gene>
<evidence type="ECO:0000313" key="1">
    <source>
        <dbReference type="EMBL" id="GBN55426.1"/>
    </source>
</evidence>
<comment type="caution">
    <text evidence="1">The sequence shown here is derived from an EMBL/GenBank/DDBJ whole genome shotgun (WGS) entry which is preliminary data.</text>
</comment>
<dbReference type="AlphaFoldDB" id="A0A4Y2PZB7"/>
<keyword evidence="2" id="KW-1185">Reference proteome</keyword>
<protein>
    <submittedName>
        <fullName evidence="1">Uncharacterized protein</fullName>
    </submittedName>
</protein>
<accession>A0A4Y2PZB7</accession>
<organism evidence="1 2">
    <name type="scientific">Araneus ventricosus</name>
    <name type="common">Orbweaver spider</name>
    <name type="synonym">Epeira ventricosa</name>
    <dbReference type="NCBI Taxonomy" id="182803"/>
    <lineage>
        <taxon>Eukaryota</taxon>
        <taxon>Metazoa</taxon>
        <taxon>Ecdysozoa</taxon>
        <taxon>Arthropoda</taxon>
        <taxon>Chelicerata</taxon>
        <taxon>Arachnida</taxon>
        <taxon>Araneae</taxon>
        <taxon>Araneomorphae</taxon>
        <taxon>Entelegynae</taxon>
        <taxon>Araneoidea</taxon>
        <taxon>Araneidae</taxon>
        <taxon>Araneus</taxon>
    </lineage>
</organism>
<dbReference type="Proteomes" id="UP000499080">
    <property type="component" value="Unassembled WGS sequence"/>
</dbReference>
<dbReference type="EMBL" id="BGPR01012285">
    <property type="protein sequence ID" value="GBN55426.1"/>
    <property type="molecule type" value="Genomic_DNA"/>
</dbReference>